<dbReference type="Proteomes" id="UP000259354">
    <property type="component" value="Segment"/>
</dbReference>
<dbReference type="KEGG" id="vg:55609171"/>
<proteinExistence type="predicted"/>
<sequence length="133" mass="14904">MSFETLKKEDLLKIADDYGVDVKPSDTKAVIVAALAEDGVNWEDVAKTDKTVAEIDSDLKQEEEAKAAEAKAQLPKQLLRMLRGNGTYEIRGYVFKREHPFALVAEDDAEFIVENDPEGFRYATPKEAQSFYG</sequence>
<evidence type="ECO:0000313" key="2">
    <source>
        <dbReference type="Proteomes" id="UP000259354"/>
    </source>
</evidence>
<keyword evidence="2" id="KW-1185">Reference proteome</keyword>
<evidence type="ECO:0000313" key="1">
    <source>
        <dbReference type="EMBL" id="AXG66149.1"/>
    </source>
</evidence>
<dbReference type="EMBL" id="MH536811">
    <property type="protein sequence ID" value="AXG66149.1"/>
    <property type="molecule type" value="Genomic_DNA"/>
</dbReference>
<reference evidence="1 2" key="1">
    <citation type="submission" date="2018-06" db="EMBL/GenBank/DDBJ databases">
        <authorList>
            <person name="Moussa A."/>
            <person name="Couoh J.M."/>
            <person name="Harbem L."/>
            <person name="Okocha J.C."/>
            <person name="Taylor D."/>
            <person name="Teutsch A.B."/>
            <person name="Smith B.R."/>
            <person name="Suri N."/>
            <person name="Layton S.R."/>
            <person name="Kim T."/>
            <person name="Hughes L.E."/>
            <person name="Garlena R.A."/>
            <person name="Russell D.A."/>
            <person name="Pope W.H."/>
            <person name="Jacobs-Sera D."/>
            <person name="Hatfull G.F."/>
        </authorList>
    </citation>
    <scope>NUCLEOTIDE SEQUENCE [LARGE SCALE GENOMIC DNA]</scope>
</reference>
<dbReference type="GeneID" id="55609171"/>
<organism evidence="1 2">
    <name type="scientific">Streptomyces phage Annadreamy</name>
    <dbReference type="NCBI Taxonomy" id="2250335"/>
    <lineage>
        <taxon>Viruses</taxon>
        <taxon>Duplodnaviria</taxon>
        <taxon>Heunggongvirae</taxon>
        <taxon>Uroviricota</taxon>
        <taxon>Caudoviricetes</taxon>
        <taxon>Stanwilliamsviridae</taxon>
        <taxon>Loccivirinae</taxon>
        <taxon>Annadreamyvirus</taxon>
        <taxon>Annadreamyvirus annadreamy</taxon>
    </lineage>
</organism>
<protein>
    <submittedName>
        <fullName evidence="1">Uncharacterized protein</fullName>
    </submittedName>
</protein>
<name>A0A345GT77_9CAUD</name>
<gene>
    <name evidence="1" type="primary">28</name>
    <name evidence="1" type="ORF">SEA_ANNADREAMY_28</name>
</gene>
<dbReference type="RefSeq" id="YP_009838994.1">
    <property type="nucleotide sequence ID" value="NC_048719.1"/>
</dbReference>
<accession>A0A345GT77</accession>